<evidence type="ECO:0000313" key="4">
    <source>
        <dbReference type="EMBL" id="QDP96615.1"/>
    </source>
</evidence>
<dbReference type="InterPro" id="IPR017592">
    <property type="entry name" value="Pilus_assmbl_Flp-typ_CpaB"/>
</dbReference>
<dbReference type="Proteomes" id="UP000319263">
    <property type="component" value="Chromosome"/>
</dbReference>
<feature type="domain" description="Flp pilus assembly protein RcpC/CpaB" evidence="3">
    <location>
        <begin position="108"/>
        <end position="204"/>
    </location>
</feature>
<feature type="region of interest" description="Disordered" evidence="1">
    <location>
        <begin position="216"/>
        <end position="240"/>
    </location>
</feature>
<name>A0A516PZK3_9ACTN</name>
<dbReference type="RefSeq" id="WP_143986578.1">
    <property type="nucleotide sequence ID" value="NZ_CP041692.1"/>
</dbReference>
<protein>
    <submittedName>
        <fullName evidence="4">Flp pilus assembly protein CpaB</fullName>
    </submittedName>
</protein>
<reference evidence="4 5" key="1">
    <citation type="submission" date="2019-07" db="EMBL/GenBank/DDBJ databases">
        <title>Microlunatus dokdonensis sp. nov. isolated from the rhizospheric soil of the wild plant Elymus tsukushiensis.</title>
        <authorList>
            <person name="Ghim S.-Y."/>
            <person name="Hwang Y.-J."/>
            <person name="Son J.-S."/>
            <person name="Shin J.-H."/>
        </authorList>
    </citation>
    <scope>NUCLEOTIDE SEQUENCE [LARGE SCALE GENOMIC DNA]</scope>
    <source>
        <strain evidence="4 5">KUDC0627</strain>
    </source>
</reference>
<feature type="transmembrane region" description="Helical" evidence="2">
    <location>
        <begin position="9"/>
        <end position="30"/>
    </location>
</feature>
<keyword evidence="2" id="KW-0472">Membrane</keyword>
<keyword evidence="2" id="KW-0812">Transmembrane</keyword>
<dbReference type="Pfam" id="PF16976">
    <property type="entry name" value="RcpC"/>
    <property type="match status" value="1"/>
</dbReference>
<dbReference type="AlphaFoldDB" id="A0A516PZK3"/>
<accession>A0A516PZK3</accession>
<proteinExistence type="predicted"/>
<dbReference type="EMBL" id="CP041692">
    <property type="protein sequence ID" value="QDP96615.1"/>
    <property type="molecule type" value="Genomic_DNA"/>
</dbReference>
<evidence type="ECO:0000256" key="1">
    <source>
        <dbReference type="SAM" id="MobiDB-lite"/>
    </source>
</evidence>
<evidence type="ECO:0000259" key="3">
    <source>
        <dbReference type="Pfam" id="PF16976"/>
    </source>
</evidence>
<dbReference type="NCBIfam" id="TIGR03177">
    <property type="entry name" value="pilus_cpaB"/>
    <property type="match status" value="1"/>
</dbReference>
<evidence type="ECO:0000256" key="2">
    <source>
        <dbReference type="SAM" id="Phobius"/>
    </source>
</evidence>
<keyword evidence="2" id="KW-1133">Transmembrane helix</keyword>
<dbReference type="InterPro" id="IPR031571">
    <property type="entry name" value="RcpC_dom"/>
</dbReference>
<evidence type="ECO:0000313" key="5">
    <source>
        <dbReference type="Proteomes" id="UP000319263"/>
    </source>
</evidence>
<sequence length="240" mass="25292">MNPRQRRGVLLMVLAAVAAVVVFVGVSTYVGDVNSKVGPTVTVYQVTKDLPAFTTLSNKNTEPVQVPERYAAANTKLQAQAIDGQVTAVPLTAGAAVSTDVLVPQSDLDPDEREVAVNVNAVTGLVGRIKPGDRVDVYATFADVPGLPQQARILVENVRVVSIEGQKQVPSADKQTMQDVIPVTLALKSDAALSVTYANSFAKEVRLVGLPSGVAQDRSGEEKTYDAGKLGGTAIPVEQR</sequence>
<keyword evidence="5" id="KW-1185">Reference proteome</keyword>
<gene>
    <name evidence="4" type="primary">cpaB</name>
    <name evidence="4" type="ORF">FOE78_12460</name>
</gene>
<organism evidence="4 5">
    <name type="scientific">Microlunatus elymi</name>
    <dbReference type="NCBI Taxonomy" id="2596828"/>
    <lineage>
        <taxon>Bacteria</taxon>
        <taxon>Bacillati</taxon>
        <taxon>Actinomycetota</taxon>
        <taxon>Actinomycetes</taxon>
        <taxon>Propionibacteriales</taxon>
        <taxon>Propionibacteriaceae</taxon>
        <taxon>Microlunatus</taxon>
    </lineage>
</organism>
<dbReference type="KEGG" id="mik:FOE78_12460"/>
<dbReference type="OrthoDB" id="3468004at2"/>